<organism evidence="8 9">
    <name type="scientific">Shimia abyssi</name>
    <dbReference type="NCBI Taxonomy" id="1662395"/>
    <lineage>
        <taxon>Bacteria</taxon>
        <taxon>Pseudomonadati</taxon>
        <taxon>Pseudomonadota</taxon>
        <taxon>Alphaproteobacteria</taxon>
        <taxon>Rhodobacterales</taxon>
        <taxon>Roseobacteraceae</taxon>
    </lineage>
</organism>
<dbReference type="GO" id="GO:0046872">
    <property type="term" value="F:metal ion binding"/>
    <property type="evidence" value="ECO:0007669"/>
    <property type="project" value="UniProtKB-KW"/>
</dbReference>
<comment type="similarity">
    <text evidence="6">Belongs to the peptidase M48 family.</text>
</comment>
<keyword evidence="4 6" id="KW-0862">Zinc</keyword>
<keyword evidence="1 6" id="KW-0645">Protease</keyword>
<sequence>MVALAGTALVVAATSDISLDRQRAIANKSTENYLQTHRRSSDRALERKLQSMVKQIASANGLGPDWTLYLMNEREPNALTPGGGVIFVHTGFIPIAHTEAQMAMVLAHEMAHSTQAHSAKRIRDMTRTAVLINTAAGEVSGAGQRAALDILAASSVSGYSRSAETQADNVGFQYFVRAGYAPDEASKVFRNMANEFGDIDGIAHALHGTHPRNRQRAISLSNKAGSSGRTVGRVSSRDYDRLTAKYR</sequence>
<dbReference type="AlphaFoldDB" id="A0A2P8FB40"/>
<dbReference type="GO" id="GO:0016020">
    <property type="term" value="C:membrane"/>
    <property type="evidence" value="ECO:0007669"/>
    <property type="project" value="TreeGrafter"/>
</dbReference>
<dbReference type="InterPro" id="IPR001915">
    <property type="entry name" value="Peptidase_M48"/>
</dbReference>
<reference evidence="8 9" key="1">
    <citation type="submission" date="2018-03" db="EMBL/GenBank/DDBJ databases">
        <title>Genomic Encyclopedia of Archaeal and Bacterial Type Strains, Phase II (KMG-II): from individual species to whole genera.</title>
        <authorList>
            <person name="Goeker M."/>
        </authorList>
    </citation>
    <scope>NUCLEOTIDE SEQUENCE [LARGE SCALE GENOMIC DNA]</scope>
    <source>
        <strain evidence="8 9">DSM 100673</strain>
    </source>
</reference>
<keyword evidence="9" id="KW-1185">Reference proteome</keyword>
<dbReference type="OrthoDB" id="9810445at2"/>
<name>A0A2P8FB40_9RHOB</name>
<dbReference type="RefSeq" id="WP_106608933.1">
    <property type="nucleotide sequence ID" value="NZ_PYGJ01000008.1"/>
</dbReference>
<keyword evidence="5 6" id="KW-0482">Metalloprotease</keyword>
<evidence type="ECO:0000259" key="7">
    <source>
        <dbReference type="Pfam" id="PF01435"/>
    </source>
</evidence>
<keyword evidence="2" id="KW-0479">Metal-binding</keyword>
<evidence type="ECO:0000256" key="1">
    <source>
        <dbReference type="ARBA" id="ARBA00022670"/>
    </source>
</evidence>
<dbReference type="PANTHER" id="PTHR22726">
    <property type="entry name" value="METALLOENDOPEPTIDASE OMA1"/>
    <property type="match status" value="1"/>
</dbReference>
<dbReference type="EMBL" id="PYGJ01000008">
    <property type="protein sequence ID" value="PSL18946.1"/>
    <property type="molecule type" value="Genomic_DNA"/>
</dbReference>
<dbReference type="GO" id="GO:0004222">
    <property type="term" value="F:metalloendopeptidase activity"/>
    <property type="evidence" value="ECO:0007669"/>
    <property type="project" value="InterPro"/>
</dbReference>
<evidence type="ECO:0000256" key="5">
    <source>
        <dbReference type="ARBA" id="ARBA00023049"/>
    </source>
</evidence>
<keyword evidence="3 6" id="KW-0378">Hydrolase</keyword>
<accession>A0A2P8FB40</accession>
<comment type="cofactor">
    <cofactor evidence="6">
        <name>Zn(2+)</name>
        <dbReference type="ChEBI" id="CHEBI:29105"/>
    </cofactor>
    <text evidence="6">Binds 1 zinc ion per subunit.</text>
</comment>
<evidence type="ECO:0000313" key="8">
    <source>
        <dbReference type="EMBL" id="PSL18946.1"/>
    </source>
</evidence>
<evidence type="ECO:0000256" key="2">
    <source>
        <dbReference type="ARBA" id="ARBA00022723"/>
    </source>
</evidence>
<gene>
    <name evidence="8" type="ORF">CLV88_108125</name>
</gene>
<evidence type="ECO:0000313" key="9">
    <source>
        <dbReference type="Proteomes" id="UP000240418"/>
    </source>
</evidence>
<dbReference type="Proteomes" id="UP000240418">
    <property type="component" value="Unassembled WGS sequence"/>
</dbReference>
<dbReference type="PANTHER" id="PTHR22726:SF1">
    <property type="entry name" value="METALLOENDOPEPTIDASE OMA1, MITOCHONDRIAL"/>
    <property type="match status" value="1"/>
</dbReference>
<evidence type="ECO:0000256" key="4">
    <source>
        <dbReference type="ARBA" id="ARBA00022833"/>
    </source>
</evidence>
<dbReference type="Gene3D" id="3.30.2010.10">
    <property type="entry name" value="Metalloproteases ('zincins'), catalytic domain"/>
    <property type="match status" value="1"/>
</dbReference>
<dbReference type="Pfam" id="PF01435">
    <property type="entry name" value="Peptidase_M48"/>
    <property type="match status" value="1"/>
</dbReference>
<dbReference type="GO" id="GO:0051603">
    <property type="term" value="P:proteolysis involved in protein catabolic process"/>
    <property type="evidence" value="ECO:0007669"/>
    <property type="project" value="TreeGrafter"/>
</dbReference>
<proteinExistence type="inferred from homology"/>
<evidence type="ECO:0000256" key="6">
    <source>
        <dbReference type="RuleBase" id="RU003983"/>
    </source>
</evidence>
<evidence type="ECO:0000256" key="3">
    <source>
        <dbReference type="ARBA" id="ARBA00022801"/>
    </source>
</evidence>
<protein>
    <submittedName>
        <fullName evidence="8">Peptidase M48-like protein</fullName>
    </submittedName>
</protein>
<dbReference type="InterPro" id="IPR051156">
    <property type="entry name" value="Mito/Outer_Membr_Metalloprot"/>
</dbReference>
<dbReference type="CDD" id="cd07324">
    <property type="entry name" value="M48C_Oma1-like"/>
    <property type="match status" value="1"/>
</dbReference>
<comment type="caution">
    <text evidence="8">The sequence shown here is derived from an EMBL/GenBank/DDBJ whole genome shotgun (WGS) entry which is preliminary data.</text>
</comment>
<feature type="domain" description="Peptidase M48" evidence="7">
    <location>
        <begin position="46"/>
        <end position="222"/>
    </location>
</feature>